<name>A0AA89AK74_9ASTE</name>
<evidence type="ECO:0000313" key="4">
    <source>
        <dbReference type="Proteomes" id="UP001188597"/>
    </source>
</evidence>
<reference evidence="3" key="1">
    <citation type="submission" date="2022-12" db="EMBL/GenBank/DDBJ databases">
        <title>Draft genome assemblies for two species of Escallonia (Escalloniales).</title>
        <authorList>
            <person name="Chanderbali A."/>
            <person name="Dervinis C."/>
            <person name="Anghel I."/>
            <person name="Soltis D."/>
            <person name="Soltis P."/>
            <person name="Zapata F."/>
        </authorList>
    </citation>
    <scope>NUCLEOTIDE SEQUENCE</scope>
    <source>
        <strain evidence="3">UCBG64.0493</strain>
        <tissue evidence="3">Leaf</tissue>
    </source>
</reference>
<evidence type="ECO:0000313" key="3">
    <source>
        <dbReference type="EMBL" id="KAK3005053.1"/>
    </source>
</evidence>
<gene>
    <name evidence="3" type="ORF">RJ639_017390</name>
</gene>
<dbReference type="PANTHER" id="PTHR34364:SF9">
    <property type="match status" value="1"/>
</dbReference>
<dbReference type="AlphaFoldDB" id="A0AA89AK74"/>
<feature type="transmembrane region" description="Helical" evidence="2">
    <location>
        <begin position="16"/>
        <end position="34"/>
    </location>
</feature>
<dbReference type="PANTHER" id="PTHR34364">
    <property type="entry name" value="WAS/WASL-INTERACTING FAMILY PROTEIN"/>
    <property type="match status" value="1"/>
</dbReference>
<organism evidence="3 4">
    <name type="scientific">Escallonia herrerae</name>
    <dbReference type="NCBI Taxonomy" id="1293975"/>
    <lineage>
        <taxon>Eukaryota</taxon>
        <taxon>Viridiplantae</taxon>
        <taxon>Streptophyta</taxon>
        <taxon>Embryophyta</taxon>
        <taxon>Tracheophyta</taxon>
        <taxon>Spermatophyta</taxon>
        <taxon>Magnoliopsida</taxon>
        <taxon>eudicotyledons</taxon>
        <taxon>Gunneridae</taxon>
        <taxon>Pentapetalae</taxon>
        <taxon>asterids</taxon>
        <taxon>campanulids</taxon>
        <taxon>Escalloniales</taxon>
        <taxon>Escalloniaceae</taxon>
        <taxon>Escallonia</taxon>
    </lineage>
</organism>
<keyword evidence="4" id="KW-1185">Reference proteome</keyword>
<keyword evidence="2" id="KW-0472">Membrane</keyword>
<dbReference type="EMBL" id="JAVXUP010002173">
    <property type="protein sequence ID" value="KAK3005053.1"/>
    <property type="molecule type" value="Genomic_DNA"/>
</dbReference>
<keyword evidence="2" id="KW-0812">Transmembrane</keyword>
<proteinExistence type="predicted"/>
<comment type="caution">
    <text evidence="3">The sequence shown here is derived from an EMBL/GenBank/DDBJ whole genome shotgun (WGS) entry which is preliminary data.</text>
</comment>
<sequence>METQPPKESLVQRYKVVWRLLLISNLALGAYLFARARKKDTVTEHGKAAEKVPPVLPTASTTTTIPEEPVISSPIVEPVKIRDPIPDDQQRELFKWILEEKRKVKPKDREEKKRIDEEKATLKDFIRSKSIPSL</sequence>
<protein>
    <recommendedName>
        <fullName evidence="5">Transmembrane protein</fullName>
    </recommendedName>
</protein>
<accession>A0AA89AK74</accession>
<evidence type="ECO:0000256" key="2">
    <source>
        <dbReference type="SAM" id="Phobius"/>
    </source>
</evidence>
<feature type="region of interest" description="Disordered" evidence="1">
    <location>
        <begin position="43"/>
        <end position="69"/>
    </location>
</feature>
<dbReference type="Proteomes" id="UP001188597">
    <property type="component" value="Unassembled WGS sequence"/>
</dbReference>
<keyword evidence="2" id="KW-1133">Transmembrane helix</keyword>
<evidence type="ECO:0008006" key="5">
    <source>
        <dbReference type="Google" id="ProtNLM"/>
    </source>
</evidence>
<evidence type="ECO:0000256" key="1">
    <source>
        <dbReference type="SAM" id="MobiDB-lite"/>
    </source>
</evidence>